<feature type="domain" description="Cysteinyl-tRNA synthetase class Ia DALR" evidence="14">
    <location>
        <begin position="345"/>
        <end position="396"/>
    </location>
</feature>
<evidence type="ECO:0000256" key="12">
    <source>
        <dbReference type="ARBA" id="ARBA00023146"/>
    </source>
</evidence>
<dbReference type="Gene3D" id="1.20.120.640">
    <property type="entry name" value="Anticodon-binding domain of a subclass of class I aminoacyl-tRNA synthetases"/>
    <property type="match status" value="1"/>
</dbReference>
<dbReference type="EMBL" id="MHVG01000024">
    <property type="protein sequence ID" value="OHA89833.1"/>
    <property type="molecule type" value="Genomic_DNA"/>
</dbReference>
<dbReference type="InterPro" id="IPR015273">
    <property type="entry name" value="Cys-tRNA-synt_Ia_DALR"/>
</dbReference>
<dbReference type="GO" id="GO:0046872">
    <property type="term" value="F:metal ion binding"/>
    <property type="evidence" value="ECO:0007669"/>
    <property type="project" value="UniProtKB-KW"/>
</dbReference>
<evidence type="ECO:0000259" key="14">
    <source>
        <dbReference type="SMART" id="SM00840"/>
    </source>
</evidence>
<evidence type="ECO:0000256" key="4">
    <source>
        <dbReference type="ARBA" id="ARBA00011245"/>
    </source>
</evidence>
<evidence type="ECO:0000256" key="9">
    <source>
        <dbReference type="ARBA" id="ARBA00022833"/>
    </source>
</evidence>
<keyword evidence="6 13" id="KW-0436">Ligase</keyword>
<dbReference type="Pfam" id="PF09190">
    <property type="entry name" value="DALR_2"/>
    <property type="match status" value="1"/>
</dbReference>
<comment type="caution">
    <text evidence="13">Lacks conserved residue(s) required for the propagation of feature annotation.</text>
</comment>
<protein>
    <recommendedName>
        <fullName evidence="13">Cysteine--tRNA ligase</fullName>
        <ecNumber evidence="13">6.1.1.16</ecNumber>
    </recommendedName>
    <alternativeName>
        <fullName evidence="13">Cysteinyl-tRNA synthetase</fullName>
        <shortName evidence="13">CysRS</shortName>
    </alternativeName>
</protein>
<dbReference type="SUPFAM" id="SSF47323">
    <property type="entry name" value="Anticodon-binding domain of a subclass of class I aminoacyl-tRNA synthetases"/>
    <property type="match status" value="1"/>
</dbReference>
<dbReference type="Pfam" id="PF01406">
    <property type="entry name" value="tRNA-synt_1e"/>
    <property type="match status" value="1"/>
</dbReference>
<keyword evidence="10 13" id="KW-0067">ATP-binding</keyword>
<accession>A0A1G2SXV1</accession>
<evidence type="ECO:0000313" key="16">
    <source>
        <dbReference type="Proteomes" id="UP000178538"/>
    </source>
</evidence>
<dbReference type="AlphaFoldDB" id="A0A1G2SXV1"/>
<evidence type="ECO:0000256" key="3">
    <source>
        <dbReference type="ARBA" id="ARBA00005594"/>
    </source>
</evidence>
<evidence type="ECO:0000256" key="7">
    <source>
        <dbReference type="ARBA" id="ARBA00022723"/>
    </source>
</evidence>
<evidence type="ECO:0000256" key="2">
    <source>
        <dbReference type="ARBA" id="ARBA00004496"/>
    </source>
</evidence>
<dbReference type="EC" id="6.1.1.16" evidence="13"/>
<dbReference type="SUPFAM" id="SSF52374">
    <property type="entry name" value="Nucleotidylyl transferase"/>
    <property type="match status" value="1"/>
</dbReference>
<evidence type="ECO:0000256" key="5">
    <source>
        <dbReference type="ARBA" id="ARBA00022490"/>
    </source>
</evidence>
<evidence type="ECO:0000256" key="10">
    <source>
        <dbReference type="ARBA" id="ARBA00022840"/>
    </source>
</evidence>
<comment type="subcellular location">
    <subcellularLocation>
        <location evidence="2 13">Cytoplasm</location>
    </subcellularLocation>
</comment>
<reference evidence="15 16" key="1">
    <citation type="journal article" date="2016" name="Nat. Commun.">
        <title>Thousands of microbial genomes shed light on interconnected biogeochemical processes in an aquifer system.</title>
        <authorList>
            <person name="Anantharaman K."/>
            <person name="Brown C.T."/>
            <person name="Hug L.A."/>
            <person name="Sharon I."/>
            <person name="Castelle C.J."/>
            <person name="Probst A.J."/>
            <person name="Thomas B.C."/>
            <person name="Singh A."/>
            <person name="Wilkins M.J."/>
            <person name="Karaoz U."/>
            <person name="Brodie E.L."/>
            <person name="Williams K.H."/>
            <person name="Hubbard S.S."/>
            <person name="Banfield J.F."/>
        </authorList>
    </citation>
    <scope>NUCLEOTIDE SEQUENCE [LARGE SCALE GENOMIC DNA]</scope>
</reference>
<dbReference type="CDD" id="cd00672">
    <property type="entry name" value="CysRS_core"/>
    <property type="match status" value="1"/>
</dbReference>
<dbReference type="InterPro" id="IPR015803">
    <property type="entry name" value="Cys-tRNA-ligase"/>
</dbReference>
<comment type="caution">
    <text evidence="15">The sequence shown here is derived from an EMBL/GenBank/DDBJ whole genome shotgun (WGS) entry which is preliminary data.</text>
</comment>
<dbReference type="GO" id="GO:0005737">
    <property type="term" value="C:cytoplasm"/>
    <property type="evidence" value="ECO:0007669"/>
    <property type="project" value="UniProtKB-SubCell"/>
</dbReference>
<dbReference type="GO" id="GO:0006423">
    <property type="term" value="P:cysteinyl-tRNA aminoacylation"/>
    <property type="evidence" value="ECO:0007669"/>
    <property type="project" value="UniProtKB-UniRule"/>
</dbReference>
<keyword evidence="8 13" id="KW-0547">Nucleotide-binding</keyword>
<name>A0A1G2SXV1_9BACT</name>
<dbReference type="PRINTS" id="PR00983">
    <property type="entry name" value="TRNASYNTHCYS"/>
</dbReference>
<dbReference type="InterPro" id="IPR014729">
    <property type="entry name" value="Rossmann-like_a/b/a_fold"/>
</dbReference>
<evidence type="ECO:0000256" key="1">
    <source>
        <dbReference type="ARBA" id="ARBA00001947"/>
    </source>
</evidence>
<keyword evidence="11 13" id="KW-0648">Protein biosynthesis</keyword>
<dbReference type="InterPro" id="IPR024909">
    <property type="entry name" value="Cys-tRNA/MSH_ligase"/>
</dbReference>
<dbReference type="GO" id="GO:0005524">
    <property type="term" value="F:ATP binding"/>
    <property type="evidence" value="ECO:0007669"/>
    <property type="project" value="UniProtKB-UniRule"/>
</dbReference>
<dbReference type="Gene3D" id="3.40.50.620">
    <property type="entry name" value="HUPs"/>
    <property type="match status" value="1"/>
</dbReference>
<dbReference type="GO" id="GO:0004817">
    <property type="term" value="F:cysteine-tRNA ligase activity"/>
    <property type="evidence" value="ECO:0007669"/>
    <property type="project" value="UniProtKB-UniRule"/>
</dbReference>
<dbReference type="InterPro" id="IPR009080">
    <property type="entry name" value="tRNAsynth_Ia_anticodon-bd"/>
</dbReference>
<dbReference type="InterPro" id="IPR032678">
    <property type="entry name" value="tRNA-synt_1_cat_dom"/>
</dbReference>
<dbReference type="HAMAP" id="MF_00041">
    <property type="entry name" value="Cys_tRNA_synth"/>
    <property type="match status" value="1"/>
</dbReference>
<organism evidence="15 16">
    <name type="scientific">Candidatus Zambryskibacteria bacterium RIFCSPHIGHO2_01_FULL_44_22b</name>
    <dbReference type="NCBI Taxonomy" id="1802737"/>
    <lineage>
        <taxon>Bacteria</taxon>
        <taxon>Candidatus Zambryskiibacteriota</taxon>
    </lineage>
</organism>
<evidence type="ECO:0000256" key="8">
    <source>
        <dbReference type="ARBA" id="ARBA00022741"/>
    </source>
</evidence>
<comment type="cofactor">
    <cofactor evidence="1">
        <name>Zn(2+)</name>
        <dbReference type="ChEBI" id="CHEBI:29105"/>
    </cofactor>
</comment>
<gene>
    <name evidence="13" type="primary">cysS</name>
    <name evidence="15" type="ORF">A2832_00905</name>
</gene>
<proteinExistence type="inferred from homology"/>
<evidence type="ECO:0000313" key="15">
    <source>
        <dbReference type="EMBL" id="OHA89833.1"/>
    </source>
</evidence>
<comment type="catalytic activity">
    <reaction evidence="13">
        <text>tRNA(Cys) + L-cysteine + ATP = L-cysteinyl-tRNA(Cys) + AMP + diphosphate</text>
        <dbReference type="Rhea" id="RHEA:17773"/>
        <dbReference type="Rhea" id="RHEA-COMP:9661"/>
        <dbReference type="Rhea" id="RHEA-COMP:9679"/>
        <dbReference type="ChEBI" id="CHEBI:30616"/>
        <dbReference type="ChEBI" id="CHEBI:33019"/>
        <dbReference type="ChEBI" id="CHEBI:35235"/>
        <dbReference type="ChEBI" id="CHEBI:78442"/>
        <dbReference type="ChEBI" id="CHEBI:78517"/>
        <dbReference type="ChEBI" id="CHEBI:456215"/>
        <dbReference type="EC" id="6.1.1.16"/>
    </reaction>
</comment>
<keyword evidence="9" id="KW-0862">Zinc</keyword>
<feature type="short sequence motif" description="'KMSKS' region" evidence="13">
    <location>
        <begin position="268"/>
        <end position="272"/>
    </location>
</feature>
<dbReference type="PANTHER" id="PTHR10890:SF3">
    <property type="entry name" value="CYSTEINE--TRNA LIGASE, CYTOPLASMIC"/>
    <property type="match status" value="1"/>
</dbReference>
<comment type="subunit">
    <text evidence="4 13">Monomer.</text>
</comment>
<evidence type="ECO:0000256" key="13">
    <source>
        <dbReference type="HAMAP-Rule" id="MF_00041"/>
    </source>
</evidence>
<dbReference type="SMART" id="SM00840">
    <property type="entry name" value="DALR_2"/>
    <property type="match status" value="1"/>
</dbReference>
<feature type="binding site" evidence="13">
    <location>
        <position position="271"/>
    </location>
    <ligand>
        <name>ATP</name>
        <dbReference type="ChEBI" id="CHEBI:30616"/>
    </ligand>
</feature>
<dbReference type="STRING" id="1802737.A2832_00905"/>
<keyword evidence="5 13" id="KW-0963">Cytoplasm</keyword>
<keyword evidence="12 13" id="KW-0030">Aminoacyl-tRNA synthetase</keyword>
<keyword evidence="7" id="KW-0479">Metal-binding</keyword>
<dbReference type="PANTHER" id="PTHR10890">
    <property type="entry name" value="CYSTEINYL-TRNA SYNTHETASE"/>
    <property type="match status" value="1"/>
</dbReference>
<dbReference type="NCBIfam" id="TIGR00435">
    <property type="entry name" value="cysS"/>
    <property type="match status" value="1"/>
</dbReference>
<sequence length="396" mass="45352">MTIKLHNTLSGSVEEFQPISPNEVKLFVCGPTVYDFDHLGHAKTYTQFDLVARALRYLGYNVTYLQNITDIDDKIIVRAREKGVEPSVLAQEFEKYHIEDMEKLGNTSVTKYARATDYIPQIISQVRRLLEKGIAYKTSDGYYFDIKKFDDYGKLSGRQSLAPNDAVSRIDENPEKRNSGDFCLWKFKKEGEPFWPSTLGEGRPGWHIEDTAITETEFGPQYDIHGGAMDLIFPHHEAEIAQMESVSGLKPFVKYWLHTGFLNIKSEKMSKSLGNFLTIREAWERVVSPLSLRYLFLLSHYRTQANFTWEGLEAASNAYEKLKNTVSTWTRRVQVGEVDEAYKAKFVEKLENDFNTPQALAVLWTLVKDKEVTPENKFATILDFDKVLGLGLQSPV</sequence>
<feature type="short sequence motif" description="'HIGH' region" evidence="13">
    <location>
        <begin position="31"/>
        <end position="41"/>
    </location>
</feature>
<comment type="similarity">
    <text evidence="3 13">Belongs to the class-I aminoacyl-tRNA synthetase family.</text>
</comment>
<evidence type="ECO:0000256" key="6">
    <source>
        <dbReference type="ARBA" id="ARBA00022598"/>
    </source>
</evidence>
<evidence type="ECO:0000256" key="11">
    <source>
        <dbReference type="ARBA" id="ARBA00022917"/>
    </source>
</evidence>
<dbReference type="Proteomes" id="UP000178538">
    <property type="component" value="Unassembled WGS sequence"/>
</dbReference>